<evidence type="ECO:0000256" key="4">
    <source>
        <dbReference type="ARBA" id="ARBA00022500"/>
    </source>
</evidence>
<dbReference type="PANTHER" id="PTHR32089">
    <property type="entry name" value="METHYL-ACCEPTING CHEMOTAXIS PROTEIN MCPB"/>
    <property type="match status" value="1"/>
</dbReference>
<dbReference type="PANTHER" id="PTHR32089:SF120">
    <property type="entry name" value="METHYL-ACCEPTING CHEMOTAXIS PROTEIN TLPQ"/>
    <property type="match status" value="1"/>
</dbReference>
<protein>
    <submittedName>
        <fullName evidence="14">Methyl-accepting chemotaxis protein</fullName>
    </submittedName>
</protein>
<keyword evidence="8 10" id="KW-0807">Transducer</keyword>
<feature type="transmembrane region" description="Helical" evidence="11">
    <location>
        <begin position="12"/>
        <end position="32"/>
    </location>
</feature>
<keyword evidence="4" id="KW-0145">Chemotaxis</keyword>
<dbReference type="GO" id="GO:0006935">
    <property type="term" value="P:chemotaxis"/>
    <property type="evidence" value="ECO:0007669"/>
    <property type="project" value="UniProtKB-KW"/>
</dbReference>
<evidence type="ECO:0000256" key="8">
    <source>
        <dbReference type="ARBA" id="ARBA00023224"/>
    </source>
</evidence>
<dbReference type="GO" id="GO:0007165">
    <property type="term" value="P:signal transduction"/>
    <property type="evidence" value="ECO:0007669"/>
    <property type="project" value="UniProtKB-KW"/>
</dbReference>
<comment type="similarity">
    <text evidence="9">Belongs to the methyl-accepting chemotaxis (MCP) protein family.</text>
</comment>
<dbReference type="EMBL" id="VWPC01000021">
    <property type="protein sequence ID" value="KAA5839821.1"/>
    <property type="molecule type" value="Genomic_DNA"/>
</dbReference>
<feature type="domain" description="HAMP" evidence="13">
    <location>
        <begin position="211"/>
        <end position="263"/>
    </location>
</feature>
<dbReference type="Gene3D" id="1.10.287.950">
    <property type="entry name" value="Methyl-accepting chemotaxis protein"/>
    <property type="match status" value="1"/>
</dbReference>
<keyword evidence="6 11" id="KW-1133">Transmembrane helix</keyword>
<dbReference type="PROSITE" id="PS50885">
    <property type="entry name" value="HAMP"/>
    <property type="match status" value="1"/>
</dbReference>
<keyword evidence="7 11" id="KW-0472">Membrane</keyword>
<dbReference type="SMART" id="SM00283">
    <property type="entry name" value="MA"/>
    <property type="match status" value="1"/>
</dbReference>
<evidence type="ECO:0000259" key="12">
    <source>
        <dbReference type="PROSITE" id="PS50111"/>
    </source>
</evidence>
<accession>A0AB34C1H3</accession>
<keyword evidence="2" id="KW-1003">Cell membrane</keyword>
<feature type="transmembrane region" description="Helical" evidence="11">
    <location>
        <begin position="188"/>
        <end position="208"/>
    </location>
</feature>
<dbReference type="CDD" id="cd06225">
    <property type="entry name" value="HAMP"/>
    <property type="match status" value="1"/>
</dbReference>
<dbReference type="InterPro" id="IPR004090">
    <property type="entry name" value="Chemotax_Me-accpt_rcpt"/>
</dbReference>
<dbReference type="AlphaFoldDB" id="A0AB34C1H3"/>
<dbReference type="GO" id="GO:0005886">
    <property type="term" value="C:plasma membrane"/>
    <property type="evidence" value="ECO:0007669"/>
    <property type="project" value="UniProtKB-SubCell"/>
</dbReference>
<comment type="caution">
    <text evidence="14">The sequence shown here is derived from an EMBL/GenBank/DDBJ whole genome shotgun (WGS) entry which is preliminary data.</text>
</comment>
<evidence type="ECO:0000313" key="15">
    <source>
        <dbReference type="Proteomes" id="UP000323924"/>
    </source>
</evidence>
<reference evidence="14 15" key="1">
    <citation type="submission" date="2019-09" db="EMBL/GenBank/DDBJ databases">
        <authorList>
            <person name="Vacheron J."/>
            <person name="Dubost A."/>
            <person name="Prigent-Combaret C."/>
            <person name="Muller D."/>
        </authorList>
    </citation>
    <scope>NUCLEOTIDE SEQUENCE [LARGE SCALE GENOMIC DNA]</scope>
    <source>
        <strain evidence="14 15">JV497</strain>
    </source>
</reference>
<evidence type="ECO:0000313" key="14">
    <source>
        <dbReference type="EMBL" id="KAA5839821.1"/>
    </source>
</evidence>
<gene>
    <name evidence="14" type="ORF">F2A38_23530</name>
</gene>
<evidence type="ECO:0000256" key="6">
    <source>
        <dbReference type="ARBA" id="ARBA00022989"/>
    </source>
</evidence>
<evidence type="ECO:0000256" key="3">
    <source>
        <dbReference type="ARBA" id="ARBA00022481"/>
    </source>
</evidence>
<dbReference type="FunFam" id="1.10.287.950:FF:000001">
    <property type="entry name" value="Methyl-accepting chemotaxis sensory transducer"/>
    <property type="match status" value="1"/>
</dbReference>
<evidence type="ECO:0000256" key="10">
    <source>
        <dbReference type="PROSITE-ProRule" id="PRU00284"/>
    </source>
</evidence>
<organism evidence="14 15">
    <name type="scientific">Pseudomonas chlororaphis</name>
    <dbReference type="NCBI Taxonomy" id="587753"/>
    <lineage>
        <taxon>Bacteria</taxon>
        <taxon>Pseudomonadati</taxon>
        <taxon>Pseudomonadota</taxon>
        <taxon>Gammaproteobacteria</taxon>
        <taxon>Pseudomonadales</taxon>
        <taxon>Pseudomonadaceae</taxon>
        <taxon>Pseudomonas</taxon>
    </lineage>
</organism>
<keyword evidence="3" id="KW-0488">Methylation</keyword>
<evidence type="ECO:0000256" key="1">
    <source>
        <dbReference type="ARBA" id="ARBA00004651"/>
    </source>
</evidence>
<sequence length="540" mass="58207">MPVFEASVGKRLLLSFGLIFFLGAFCAIISLYRFIDVRDASQELGVSSSKERLSVELSKLVLAGDAYSYGLRNSKDPQQSGFYQSGMMAIEKRIREILFEALPKLMIDEKETQQLQGIQQGFIKVPKLAEQISKLHAEGRHEEAAETLKVLINTANGISSSANSLAEDQILKREELQVGIQGVVKKTIGWVIGILIFALLVGVFLAVLTTRAITSPLARAVTLTEKIAKGDLESFGEVRGKDQLAQLLISIYNMQSSLKDIIHNIRNSANQVSDSVKSLTQLESGNYKRMESQNDELTVASESVAQLSLAIEEVASNIAKSAEHSSSIEALVFRGKEQLDLSIADTSATSVSAEKSAEQISALAGELAGIGEVLAVIRGVAEQTNLLALNAAIEAARAGEAGRGFAVVADEVRALAHRTQQSTRTIESMMTRTRSSVDSAVECVQLCQQMAARNRETIEGAGAIIGLIFEGVFRLNERNIAVASAAEQQSQVAKAVDRSLSAIQTISRQAKIDARHHSNALGSLLPLSDSMSAGVGKFRF</sequence>
<comment type="subcellular location">
    <subcellularLocation>
        <location evidence="1">Cell membrane</location>
        <topology evidence="1">Multi-pass membrane protein</topology>
    </subcellularLocation>
</comment>
<dbReference type="InterPro" id="IPR003660">
    <property type="entry name" value="HAMP_dom"/>
</dbReference>
<dbReference type="PROSITE" id="PS50111">
    <property type="entry name" value="CHEMOTAXIS_TRANSDUC_2"/>
    <property type="match status" value="1"/>
</dbReference>
<evidence type="ECO:0000256" key="11">
    <source>
        <dbReference type="SAM" id="Phobius"/>
    </source>
</evidence>
<dbReference type="SUPFAM" id="SSF58104">
    <property type="entry name" value="Methyl-accepting chemotaxis protein (MCP) signaling domain"/>
    <property type="match status" value="1"/>
</dbReference>
<evidence type="ECO:0000256" key="9">
    <source>
        <dbReference type="ARBA" id="ARBA00029447"/>
    </source>
</evidence>
<evidence type="ECO:0000256" key="7">
    <source>
        <dbReference type="ARBA" id="ARBA00023136"/>
    </source>
</evidence>
<dbReference type="PRINTS" id="PR00260">
    <property type="entry name" value="CHEMTRNSDUCR"/>
</dbReference>
<name>A0AB34C1H3_9PSED</name>
<evidence type="ECO:0000256" key="2">
    <source>
        <dbReference type="ARBA" id="ARBA00022475"/>
    </source>
</evidence>
<keyword evidence="5 11" id="KW-0812">Transmembrane</keyword>
<dbReference type="InterPro" id="IPR004089">
    <property type="entry name" value="MCPsignal_dom"/>
</dbReference>
<dbReference type="Pfam" id="PF00015">
    <property type="entry name" value="MCPsignal"/>
    <property type="match status" value="1"/>
</dbReference>
<feature type="domain" description="Methyl-accepting transducer" evidence="12">
    <location>
        <begin position="268"/>
        <end position="504"/>
    </location>
</feature>
<evidence type="ECO:0000259" key="13">
    <source>
        <dbReference type="PROSITE" id="PS50885"/>
    </source>
</evidence>
<proteinExistence type="inferred from homology"/>
<dbReference type="GO" id="GO:0004888">
    <property type="term" value="F:transmembrane signaling receptor activity"/>
    <property type="evidence" value="ECO:0007669"/>
    <property type="project" value="InterPro"/>
</dbReference>
<evidence type="ECO:0000256" key="5">
    <source>
        <dbReference type="ARBA" id="ARBA00022692"/>
    </source>
</evidence>
<dbReference type="Proteomes" id="UP000323924">
    <property type="component" value="Unassembled WGS sequence"/>
</dbReference>